<reference evidence="15" key="1">
    <citation type="submission" date="2020-03" db="EMBL/GenBank/DDBJ databases">
        <title>Draft sequencing of Paenibacilllus sp. S3N08.</title>
        <authorList>
            <person name="Kim D.-U."/>
        </authorList>
    </citation>
    <scope>NUCLEOTIDE SEQUENCE</scope>
    <source>
        <strain evidence="15">S3N08</strain>
    </source>
</reference>
<keyword evidence="8" id="KW-0067">ATP-binding</keyword>
<keyword evidence="16" id="KW-1185">Reference proteome</keyword>
<keyword evidence="3" id="KW-0597">Phosphoprotein</keyword>
<evidence type="ECO:0000256" key="12">
    <source>
        <dbReference type="SAM" id="Coils"/>
    </source>
</evidence>
<dbReference type="Pfam" id="PF06580">
    <property type="entry name" value="His_kinase"/>
    <property type="match status" value="1"/>
</dbReference>
<keyword evidence="5 13" id="KW-0812">Transmembrane</keyword>
<dbReference type="SUPFAM" id="SSF55874">
    <property type="entry name" value="ATPase domain of HSP90 chaperone/DNA topoisomerase II/histidine kinase"/>
    <property type="match status" value="1"/>
</dbReference>
<dbReference type="Pfam" id="PF00672">
    <property type="entry name" value="HAMP"/>
    <property type="match status" value="1"/>
</dbReference>
<feature type="transmembrane region" description="Helical" evidence="13">
    <location>
        <begin position="20"/>
        <end position="38"/>
    </location>
</feature>
<dbReference type="Proteomes" id="UP001165962">
    <property type="component" value="Unassembled WGS sequence"/>
</dbReference>
<keyword evidence="6" id="KW-0547">Nucleotide-binding</keyword>
<feature type="domain" description="HAMP" evidence="14">
    <location>
        <begin position="323"/>
        <end position="375"/>
    </location>
</feature>
<evidence type="ECO:0000256" key="9">
    <source>
        <dbReference type="ARBA" id="ARBA00022989"/>
    </source>
</evidence>
<dbReference type="CDD" id="cd12912">
    <property type="entry name" value="PDC2_MCP_like"/>
    <property type="match status" value="1"/>
</dbReference>
<dbReference type="InterPro" id="IPR050640">
    <property type="entry name" value="Bact_2-comp_sensor_kinase"/>
</dbReference>
<dbReference type="PANTHER" id="PTHR34220:SF11">
    <property type="entry name" value="SENSOR PROTEIN KINASE HPTS"/>
    <property type="match status" value="1"/>
</dbReference>
<dbReference type="SUPFAM" id="SSF158472">
    <property type="entry name" value="HAMP domain-like"/>
    <property type="match status" value="1"/>
</dbReference>
<feature type="transmembrane region" description="Helical" evidence="13">
    <location>
        <begin position="302"/>
        <end position="326"/>
    </location>
</feature>
<evidence type="ECO:0000256" key="6">
    <source>
        <dbReference type="ARBA" id="ARBA00022741"/>
    </source>
</evidence>
<evidence type="ECO:0000313" key="16">
    <source>
        <dbReference type="Proteomes" id="UP001165962"/>
    </source>
</evidence>
<accession>A0ABX0J4T2</accession>
<dbReference type="CDD" id="cd06225">
    <property type="entry name" value="HAMP"/>
    <property type="match status" value="1"/>
</dbReference>
<dbReference type="Pfam" id="PF02518">
    <property type="entry name" value="HATPase_c"/>
    <property type="match status" value="1"/>
</dbReference>
<dbReference type="PANTHER" id="PTHR34220">
    <property type="entry name" value="SENSOR HISTIDINE KINASE YPDA"/>
    <property type="match status" value="1"/>
</dbReference>
<gene>
    <name evidence="15" type="ORF">G9U52_08295</name>
</gene>
<dbReference type="GO" id="GO:0016301">
    <property type="term" value="F:kinase activity"/>
    <property type="evidence" value="ECO:0007669"/>
    <property type="project" value="UniProtKB-KW"/>
</dbReference>
<evidence type="ECO:0000256" key="10">
    <source>
        <dbReference type="ARBA" id="ARBA00023012"/>
    </source>
</evidence>
<sequence length="602" mass="68834">MLVLRWWIARWRSTLKWKLVSVFAAIILCNSVVISFFVNREVTTAIEREEIRLSGLVLKQANLNLGRYLQDYDHFLLTLGTSQEMTTWTNLSIDKKIESIVPYSIIQRDQIKPFVNDHPEVVSISFYNTYENQTFFSPDWALRNGYSMKDEPWFDEIPVVGNISYHVAVSQIYMDSRLNPVSIPVVSMIKRFGYKGTTYVKIDIRPNLLYSILNEMHLGDTGTGLIVDSHGTIIAHPQKDLFLSPLKQGIAERMKASSEGAFVLKDTKEIIIYDPVANTDWKSVIILHYDEIAQSIFKIRNVMLFTTVICLLLSVMLIVIASFSITRRLTKIKQTMKQTGQGLFHVPVPVEGQDEIAHLAQSYNIMLEDLQSNIKRLAEAKLAEQQSVLFSLQSQIDAHFLYNTLEIINSMASQIPHRDIEEITISLAHMFRYIANNKQAGIRIRGELGHLQRYLQIISIRYRGQLTYELKVDESCQDAECLKVILQPLAENAVKHGFETTGQPIKLSISIRNLENRYVEVLISDNGKGFDASQLELLTRELQRQDFQLSDFQRIGLLNIQYRLTMMYDHSQSGLTIGNHSSGGAFVRIVFPYIRGNNRSGG</sequence>
<keyword evidence="10" id="KW-0902">Two-component regulatory system</keyword>
<dbReference type="Gene3D" id="6.10.340.10">
    <property type="match status" value="1"/>
</dbReference>
<evidence type="ECO:0000256" key="7">
    <source>
        <dbReference type="ARBA" id="ARBA00022777"/>
    </source>
</evidence>
<protein>
    <submittedName>
        <fullName evidence="15">Histidine kinase</fullName>
    </submittedName>
</protein>
<evidence type="ECO:0000256" key="4">
    <source>
        <dbReference type="ARBA" id="ARBA00022679"/>
    </source>
</evidence>
<evidence type="ECO:0000256" key="2">
    <source>
        <dbReference type="ARBA" id="ARBA00022475"/>
    </source>
</evidence>
<keyword evidence="12" id="KW-0175">Coiled coil</keyword>
<dbReference type="InterPro" id="IPR033479">
    <property type="entry name" value="dCache_1"/>
</dbReference>
<evidence type="ECO:0000259" key="14">
    <source>
        <dbReference type="PROSITE" id="PS50885"/>
    </source>
</evidence>
<dbReference type="InterPro" id="IPR003660">
    <property type="entry name" value="HAMP_dom"/>
</dbReference>
<evidence type="ECO:0000256" key="5">
    <source>
        <dbReference type="ARBA" id="ARBA00022692"/>
    </source>
</evidence>
<evidence type="ECO:0000256" key="8">
    <source>
        <dbReference type="ARBA" id="ARBA00022840"/>
    </source>
</evidence>
<name>A0ABX0J4T2_9BACL</name>
<dbReference type="Gene3D" id="3.30.450.20">
    <property type="entry name" value="PAS domain"/>
    <property type="match status" value="1"/>
</dbReference>
<dbReference type="InterPro" id="IPR010559">
    <property type="entry name" value="Sig_transdc_His_kin_internal"/>
</dbReference>
<comment type="caution">
    <text evidence="15">The sequence shown here is derived from an EMBL/GenBank/DDBJ whole genome shotgun (WGS) entry which is preliminary data.</text>
</comment>
<dbReference type="EMBL" id="JAAOIW010000003">
    <property type="protein sequence ID" value="NHN29832.1"/>
    <property type="molecule type" value="Genomic_DNA"/>
</dbReference>
<evidence type="ECO:0000313" key="15">
    <source>
        <dbReference type="EMBL" id="NHN29832.1"/>
    </source>
</evidence>
<dbReference type="PROSITE" id="PS50885">
    <property type="entry name" value="HAMP"/>
    <property type="match status" value="1"/>
</dbReference>
<keyword evidence="7 15" id="KW-0418">Kinase</keyword>
<keyword evidence="9 13" id="KW-1133">Transmembrane helix</keyword>
<dbReference type="Gene3D" id="3.30.565.10">
    <property type="entry name" value="Histidine kinase-like ATPase, C-terminal domain"/>
    <property type="match status" value="1"/>
</dbReference>
<keyword evidence="11 13" id="KW-0472">Membrane</keyword>
<organism evidence="15 16">
    <name type="scientific">Paenibacillus agricola</name>
    <dbReference type="NCBI Taxonomy" id="2716264"/>
    <lineage>
        <taxon>Bacteria</taxon>
        <taxon>Bacillati</taxon>
        <taxon>Bacillota</taxon>
        <taxon>Bacilli</taxon>
        <taxon>Bacillales</taxon>
        <taxon>Paenibacillaceae</taxon>
        <taxon>Paenibacillus</taxon>
    </lineage>
</organism>
<evidence type="ECO:0000256" key="1">
    <source>
        <dbReference type="ARBA" id="ARBA00004651"/>
    </source>
</evidence>
<dbReference type="SMART" id="SM00304">
    <property type="entry name" value="HAMP"/>
    <property type="match status" value="1"/>
</dbReference>
<evidence type="ECO:0000256" key="11">
    <source>
        <dbReference type="ARBA" id="ARBA00023136"/>
    </source>
</evidence>
<feature type="coiled-coil region" evidence="12">
    <location>
        <begin position="360"/>
        <end position="387"/>
    </location>
</feature>
<dbReference type="Pfam" id="PF02743">
    <property type="entry name" value="dCache_1"/>
    <property type="match status" value="1"/>
</dbReference>
<dbReference type="InterPro" id="IPR003594">
    <property type="entry name" value="HATPase_dom"/>
</dbReference>
<evidence type="ECO:0000256" key="3">
    <source>
        <dbReference type="ARBA" id="ARBA00022553"/>
    </source>
</evidence>
<dbReference type="InterPro" id="IPR036890">
    <property type="entry name" value="HATPase_C_sf"/>
</dbReference>
<keyword evidence="2" id="KW-1003">Cell membrane</keyword>
<evidence type="ECO:0000256" key="13">
    <source>
        <dbReference type="SAM" id="Phobius"/>
    </source>
</evidence>
<proteinExistence type="predicted"/>
<keyword evidence="4" id="KW-0808">Transferase</keyword>
<comment type="subcellular location">
    <subcellularLocation>
        <location evidence="1">Cell membrane</location>
        <topology evidence="1">Multi-pass membrane protein</topology>
    </subcellularLocation>
</comment>